<organism evidence="1">
    <name type="scientific">Anguilla anguilla</name>
    <name type="common">European freshwater eel</name>
    <name type="synonym">Muraena anguilla</name>
    <dbReference type="NCBI Taxonomy" id="7936"/>
    <lineage>
        <taxon>Eukaryota</taxon>
        <taxon>Metazoa</taxon>
        <taxon>Chordata</taxon>
        <taxon>Craniata</taxon>
        <taxon>Vertebrata</taxon>
        <taxon>Euteleostomi</taxon>
        <taxon>Actinopterygii</taxon>
        <taxon>Neopterygii</taxon>
        <taxon>Teleostei</taxon>
        <taxon>Anguilliformes</taxon>
        <taxon>Anguillidae</taxon>
        <taxon>Anguilla</taxon>
    </lineage>
</organism>
<protein>
    <submittedName>
        <fullName evidence="1">Uncharacterized protein</fullName>
    </submittedName>
</protein>
<reference evidence="1" key="2">
    <citation type="journal article" date="2015" name="Fish Shellfish Immunol.">
        <title>Early steps in the European eel (Anguilla anguilla)-Vibrio vulnificus interaction in the gills: Role of the RtxA13 toxin.</title>
        <authorList>
            <person name="Callol A."/>
            <person name="Pajuelo D."/>
            <person name="Ebbesson L."/>
            <person name="Teles M."/>
            <person name="MacKenzie S."/>
            <person name="Amaro C."/>
        </authorList>
    </citation>
    <scope>NUCLEOTIDE SEQUENCE</scope>
</reference>
<dbReference type="EMBL" id="GBXM01029069">
    <property type="protein sequence ID" value="JAH79508.1"/>
    <property type="molecule type" value="Transcribed_RNA"/>
</dbReference>
<name>A0A0E9VQH8_ANGAN</name>
<evidence type="ECO:0000313" key="1">
    <source>
        <dbReference type="EMBL" id="JAH79508.1"/>
    </source>
</evidence>
<proteinExistence type="predicted"/>
<dbReference type="AlphaFoldDB" id="A0A0E9VQH8"/>
<accession>A0A0E9VQH8</accession>
<reference evidence="1" key="1">
    <citation type="submission" date="2014-11" db="EMBL/GenBank/DDBJ databases">
        <authorList>
            <person name="Amaro Gonzalez C."/>
        </authorList>
    </citation>
    <scope>NUCLEOTIDE SEQUENCE</scope>
</reference>
<sequence>MVSHIPRAFKRLSTLNISECTAQGKTETQNNKHTSTQ</sequence>